<proteinExistence type="predicted"/>
<keyword evidence="3" id="KW-1185">Reference proteome</keyword>
<name>A0A919RCZ9_9ACTN</name>
<feature type="region of interest" description="Disordered" evidence="1">
    <location>
        <begin position="86"/>
        <end position="110"/>
    </location>
</feature>
<evidence type="ECO:0000313" key="3">
    <source>
        <dbReference type="Proteomes" id="UP000655287"/>
    </source>
</evidence>
<accession>A0A919RCZ9</accession>
<gene>
    <name evidence="2" type="ORF">Sru01_67540</name>
</gene>
<comment type="caution">
    <text evidence="2">The sequence shown here is derived from an EMBL/GenBank/DDBJ whole genome shotgun (WGS) entry which is preliminary data.</text>
</comment>
<evidence type="ECO:0000256" key="1">
    <source>
        <dbReference type="SAM" id="MobiDB-lite"/>
    </source>
</evidence>
<protein>
    <submittedName>
        <fullName evidence="2">Uncharacterized protein</fullName>
    </submittedName>
</protein>
<dbReference type="Proteomes" id="UP000655287">
    <property type="component" value="Unassembled WGS sequence"/>
</dbReference>
<dbReference type="AlphaFoldDB" id="A0A919RCZ9"/>
<sequence length="369" mass="38964">MAEHAALERLAQLFIARANAFSAEGRTAEALDIPSRDWPLAAAGCAGVYRDARNTMSEAAFAGDSATRALAGVIRTVRAHYLQAEHSSAADAGPEPQPVDSPISRSPGSDTAYTAQWLAGPATTVWAGVRLYQAVTMTGQIEAAERFMPELLPLAVGASLLLLNMRDDEPFRQAGRAWQQLVKATESHAAGIKTHTDSTLSGDWQGEGAASFARHLNDRLLPALETYRDELLALAELGDAGADAVKSATETGFKFLVEATVIIGLAVTARAMAGPTAPVAMFAVTLAWGAAVGQFLWQVGKLFAALQAVSERISTGAEDVRQAFLAGAGDLGEQSAGIKPVPGIDWIPGAGDKWTAEDWADRWRPGRDS</sequence>
<dbReference type="EMBL" id="BOOU01000111">
    <property type="protein sequence ID" value="GII81772.1"/>
    <property type="molecule type" value="Genomic_DNA"/>
</dbReference>
<reference evidence="2" key="1">
    <citation type="submission" date="2021-01" db="EMBL/GenBank/DDBJ databases">
        <title>Whole genome shotgun sequence of Sphaerisporangium rufum NBRC 109079.</title>
        <authorList>
            <person name="Komaki H."/>
            <person name="Tamura T."/>
        </authorList>
    </citation>
    <scope>NUCLEOTIDE SEQUENCE</scope>
    <source>
        <strain evidence="2">NBRC 109079</strain>
    </source>
</reference>
<organism evidence="2 3">
    <name type="scientific">Sphaerisporangium rufum</name>
    <dbReference type="NCBI Taxonomy" id="1381558"/>
    <lineage>
        <taxon>Bacteria</taxon>
        <taxon>Bacillati</taxon>
        <taxon>Actinomycetota</taxon>
        <taxon>Actinomycetes</taxon>
        <taxon>Streptosporangiales</taxon>
        <taxon>Streptosporangiaceae</taxon>
        <taxon>Sphaerisporangium</taxon>
    </lineage>
</organism>
<evidence type="ECO:0000313" key="2">
    <source>
        <dbReference type="EMBL" id="GII81772.1"/>
    </source>
</evidence>